<dbReference type="InterPro" id="IPR018114">
    <property type="entry name" value="TRYPSIN_HIS"/>
</dbReference>
<sequence length="230" mass="23766">MKRATLAGLLLGLGLLGCSPTKPEEPAPQEAWQDDIRSLKDATVTLSPGHCAGVIVADGRHALTAAHCIKGAPGARQSVVTREGKVLGGEVKVVDTQRDLAVLRFDTLAPVHPLPVASWLPTPGEALLFAGRNDRAIPPQEVELRRLGRCPSLPDVPRALFTSLRGAPGDSGAPVVDRHLRVVGLVHGGAACSIAAPTAELSPLVDMLVAEVARPDAQQGVGGAGHSGPH</sequence>
<dbReference type="GO" id="GO:0004252">
    <property type="term" value="F:serine-type endopeptidase activity"/>
    <property type="evidence" value="ECO:0007669"/>
    <property type="project" value="InterPro"/>
</dbReference>
<dbReference type="GO" id="GO:0006508">
    <property type="term" value="P:proteolysis"/>
    <property type="evidence" value="ECO:0007669"/>
    <property type="project" value="InterPro"/>
</dbReference>
<dbReference type="Pfam" id="PF13365">
    <property type="entry name" value="Trypsin_2"/>
    <property type="match status" value="1"/>
</dbReference>
<dbReference type="Proteomes" id="UP000217257">
    <property type="component" value="Chromosome"/>
</dbReference>
<gene>
    <name evidence="1" type="ORF">CYFUS_008206</name>
</gene>
<accession>A0A250JGW6</accession>
<evidence type="ECO:0000313" key="2">
    <source>
        <dbReference type="Proteomes" id="UP000217257"/>
    </source>
</evidence>
<dbReference type="SUPFAM" id="SSF50494">
    <property type="entry name" value="Trypsin-like serine proteases"/>
    <property type="match status" value="1"/>
</dbReference>
<organism evidence="1 2">
    <name type="scientific">Cystobacter fuscus</name>
    <dbReference type="NCBI Taxonomy" id="43"/>
    <lineage>
        <taxon>Bacteria</taxon>
        <taxon>Pseudomonadati</taxon>
        <taxon>Myxococcota</taxon>
        <taxon>Myxococcia</taxon>
        <taxon>Myxococcales</taxon>
        <taxon>Cystobacterineae</taxon>
        <taxon>Archangiaceae</taxon>
        <taxon>Cystobacter</taxon>
    </lineage>
</organism>
<reference evidence="1 2" key="1">
    <citation type="submission" date="2017-06" db="EMBL/GenBank/DDBJ databases">
        <title>Sequencing and comparative analysis of myxobacterial genomes.</title>
        <authorList>
            <person name="Rupp O."/>
            <person name="Goesmann A."/>
            <person name="Sogaard-Andersen L."/>
        </authorList>
    </citation>
    <scope>NUCLEOTIDE SEQUENCE [LARGE SCALE GENOMIC DNA]</scope>
    <source>
        <strain evidence="1 2">DSM 52655</strain>
    </source>
</reference>
<dbReference type="RefSeq" id="WP_095990236.1">
    <property type="nucleotide sequence ID" value="NZ_CP022098.1"/>
</dbReference>
<dbReference type="AlphaFoldDB" id="A0A250JGW6"/>
<protein>
    <recommendedName>
        <fullName evidence="3">Serine protease</fullName>
    </recommendedName>
</protein>
<dbReference type="PROSITE" id="PS00134">
    <property type="entry name" value="TRYPSIN_HIS"/>
    <property type="match status" value="1"/>
</dbReference>
<dbReference type="KEGG" id="cfus:CYFUS_008206"/>
<dbReference type="EMBL" id="CP022098">
    <property type="protein sequence ID" value="ATB42727.1"/>
    <property type="molecule type" value="Genomic_DNA"/>
</dbReference>
<dbReference type="InterPro" id="IPR009003">
    <property type="entry name" value="Peptidase_S1_PA"/>
</dbReference>
<evidence type="ECO:0008006" key="3">
    <source>
        <dbReference type="Google" id="ProtNLM"/>
    </source>
</evidence>
<name>A0A250JGW6_9BACT</name>
<dbReference type="Gene3D" id="2.40.10.120">
    <property type="match status" value="1"/>
</dbReference>
<evidence type="ECO:0000313" key="1">
    <source>
        <dbReference type="EMBL" id="ATB42727.1"/>
    </source>
</evidence>
<dbReference type="PROSITE" id="PS51257">
    <property type="entry name" value="PROKAR_LIPOPROTEIN"/>
    <property type="match status" value="1"/>
</dbReference>
<proteinExistence type="predicted"/>